<sequence>MKFFNVGPTPWSKRRGTPKSDLEDPSPELGLIDHTMPDSSEDYMSVNEVVLLIIVAFLVVGLLLTGVLLSLRQYAELLARLKILVQIEGVSSYVEGVEDPMDWGHIYWIAGI</sequence>
<keyword evidence="2" id="KW-1133">Transmembrane helix</keyword>
<protein>
    <submittedName>
        <fullName evidence="3">Uncharacterized protein</fullName>
    </submittedName>
</protein>
<keyword evidence="4" id="KW-1185">Reference proteome</keyword>
<feature type="transmembrane region" description="Helical" evidence="2">
    <location>
        <begin position="49"/>
        <end position="71"/>
    </location>
</feature>
<dbReference type="Proteomes" id="UP000275078">
    <property type="component" value="Unassembled WGS sequence"/>
</dbReference>
<dbReference type="EMBL" id="ML119778">
    <property type="protein sequence ID" value="RPA74876.1"/>
    <property type="molecule type" value="Genomic_DNA"/>
</dbReference>
<feature type="region of interest" description="Disordered" evidence="1">
    <location>
        <begin position="1"/>
        <end position="31"/>
    </location>
</feature>
<evidence type="ECO:0000313" key="4">
    <source>
        <dbReference type="Proteomes" id="UP000275078"/>
    </source>
</evidence>
<proteinExistence type="predicted"/>
<gene>
    <name evidence="3" type="ORF">BJ508DRAFT_332647</name>
</gene>
<organism evidence="3 4">
    <name type="scientific">Ascobolus immersus RN42</name>
    <dbReference type="NCBI Taxonomy" id="1160509"/>
    <lineage>
        <taxon>Eukaryota</taxon>
        <taxon>Fungi</taxon>
        <taxon>Dikarya</taxon>
        <taxon>Ascomycota</taxon>
        <taxon>Pezizomycotina</taxon>
        <taxon>Pezizomycetes</taxon>
        <taxon>Pezizales</taxon>
        <taxon>Ascobolaceae</taxon>
        <taxon>Ascobolus</taxon>
    </lineage>
</organism>
<accession>A0A3N4HPH9</accession>
<name>A0A3N4HPH9_ASCIM</name>
<keyword evidence="2" id="KW-0812">Transmembrane</keyword>
<evidence type="ECO:0000256" key="1">
    <source>
        <dbReference type="SAM" id="MobiDB-lite"/>
    </source>
</evidence>
<reference evidence="3 4" key="1">
    <citation type="journal article" date="2018" name="Nat. Ecol. Evol.">
        <title>Pezizomycetes genomes reveal the molecular basis of ectomycorrhizal truffle lifestyle.</title>
        <authorList>
            <person name="Murat C."/>
            <person name="Payen T."/>
            <person name="Noel B."/>
            <person name="Kuo A."/>
            <person name="Morin E."/>
            <person name="Chen J."/>
            <person name="Kohler A."/>
            <person name="Krizsan K."/>
            <person name="Balestrini R."/>
            <person name="Da Silva C."/>
            <person name="Montanini B."/>
            <person name="Hainaut M."/>
            <person name="Levati E."/>
            <person name="Barry K.W."/>
            <person name="Belfiori B."/>
            <person name="Cichocki N."/>
            <person name="Clum A."/>
            <person name="Dockter R.B."/>
            <person name="Fauchery L."/>
            <person name="Guy J."/>
            <person name="Iotti M."/>
            <person name="Le Tacon F."/>
            <person name="Lindquist E.A."/>
            <person name="Lipzen A."/>
            <person name="Malagnac F."/>
            <person name="Mello A."/>
            <person name="Molinier V."/>
            <person name="Miyauchi S."/>
            <person name="Poulain J."/>
            <person name="Riccioni C."/>
            <person name="Rubini A."/>
            <person name="Sitrit Y."/>
            <person name="Splivallo R."/>
            <person name="Traeger S."/>
            <person name="Wang M."/>
            <person name="Zifcakova L."/>
            <person name="Wipf D."/>
            <person name="Zambonelli A."/>
            <person name="Paolocci F."/>
            <person name="Nowrousian M."/>
            <person name="Ottonello S."/>
            <person name="Baldrian P."/>
            <person name="Spatafora J.W."/>
            <person name="Henrissat B."/>
            <person name="Nagy L.G."/>
            <person name="Aury J.M."/>
            <person name="Wincker P."/>
            <person name="Grigoriev I.V."/>
            <person name="Bonfante P."/>
            <person name="Martin F.M."/>
        </authorList>
    </citation>
    <scope>NUCLEOTIDE SEQUENCE [LARGE SCALE GENOMIC DNA]</scope>
    <source>
        <strain evidence="3 4">RN42</strain>
    </source>
</reference>
<dbReference type="AlphaFoldDB" id="A0A3N4HPH9"/>
<evidence type="ECO:0000313" key="3">
    <source>
        <dbReference type="EMBL" id="RPA74876.1"/>
    </source>
</evidence>
<keyword evidence="2" id="KW-0472">Membrane</keyword>
<evidence type="ECO:0000256" key="2">
    <source>
        <dbReference type="SAM" id="Phobius"/>
    </source>
</evidence>